<dbReference type="NCBIfam" id="TIGR00239">
    <property type="entry name" value="2oxo_dh_E1"/>
    <property type="match status" value="1"/>
</dbReference>
<name>A0A6M2DDZ7_XENCH</name>
<dbReference type="InterPro" id="IPR005475">
    <property type="entry name" value="Transketolase-like_Pyr-bd"/>
</dbReference>
<evidence type="ECO:0000259" key="6">
    <source>
        <dbReference type="SMART" id="SM00861"/>
    </source>
</evidence>
<dbReference type="Pfam" id="PF02779">
    <property type="entry name" value="Transket_pyr"/>
    <property type="match status" value="1"/>
</dbReference>
<dbReference type="CDD" id="cd02016">
    <property type="entry name" value="TPP_E1_OGDC_like"/>
    <property type="match status" value="1"/>
</dbReference>
<evidence type="ECO:0000256" key="3">
    <source>
        <dbReference type="ARBA" id="ARBA00022946"/>
    </source>
</evidence>
<keyword evidence="5" id="KW-0786">Thiamine pyrophosphate</keyword>
<dbReference type="AlphaFoldDB" id="A0A6M2DDZ7"/>
<dbReference type="GO" id="GO:0030976">
    <property type="term" value="F:thiamine pyrophosphate binding"/>
    <property type="evidence" value="ECO:0007669"/>
    <property type="project" value="InterPro"/>
</dbReference>
<dbReference type="InterPro" id="IPR042179">
    <property type="entry name" value="KGD_C_sf"/>
</dbReference>
<dbReference type="InterPro" id="IPR011603">
    <property type="entry name" value="2oxoglutarate_DH_E1"/>
</dbReference>
<accession>A0A6M2DDZ7</accession>
<comment type="similarity">
    <text evidence="2">Belongs to the alpha-ketoglutarate dehydrogenase family.</text>
</comment>
<dbReference type="PANTHER" id="PTHR23152:SF4">
    <property type="entry name" value="2-OXOADIPATE DEHYDROGENASE COMPLEX COMPONENT E1"/>
    <property type="match status" value="1"/>
</dbReference>
<dbReference type="Gene3D" id="3.40.50.12470">
    <property type="match status" value="1"/>
</dbReference>
<dbReference type="Pfam" id="PF00676">
    <property type="entry name" value="E1_dh"/>
    <property type="match status" value="1"/>
</dbReference>
<comment type="cofactor">
    <cofactor evidence="1">
        <name>thiamine diphosphate</name>
        <dbReference type="ChEBI" id="CHEBI:58937"/>
    </cofactor>
</comment>
<keyword evidence="3" id="KW-0809">Transit peptide</keyword>
<keyword evidence="4" id="KW-0560">Oxidoreductase</keyword>
<dbReference type="SMART" id="SM00861">
    <property type="entry name" value="Transket_pyr"/>
    <property type="match status" value="1"/>
</dbReference>
<reference evidence="7" key="1">
    <citation type="submission" date="2020-03" db="EMBL/GenBank/DDBJ databases">
        <title>Transcriptomic Profiling of the Digestive Tract of the Rat Flea, Xenopsylla cheopis, Following Blood Feeding and Infection with Yersinia pestis.</title>
        <authorList>
            <person name="Bland D.M."/>
            <person name="Martens C.A."/>
            <person name="Virtaneva K."/>
            <person name="Kanakabandi K."/>
            <person name="Long D."/>
            <person name="Rosenke R."/>
            <person name="Saturday G.A."/>
            <person name="Hoyt F.H."/>
            <person name="Bruno D.P."/>
            <person name="Ribeiro J.M.C."/>
            <person name="Hinnebusch J."/>
        </authorList>
    </citation>
    <scope>NUCLEOTIDE SEQUENCE</scope>
</reference>
<protein>
    <submittedName>
        <fullName evidence="7">Putative 2-oxoglutarate dehydrogenase e1 subunit</fullName>
    </submittedName>
</protein>
<proteinExistence type="inferred from homology"/>
<evidence type="ECO:0000256" key="5">
    <source>
        <dbReference type="ARBA" id="ARBA00023052"/>
    </source>
</evidence>
<dbReference type="SUPFAM" id="SSF52518">
    <property type="entry name" value="Thiamin diphosphate-binding fold (THDP-binding)"/>
    <property type="match status" value="2"/>
</dbReference>
<dbReference type="PANTHER" id="PTHR23152">
    <property type="entry name" value="2-OXOGLUTARATE DEHYDROGENASE"/>
    <property type="match status" value="1"/>
</dbReference>
<dbReference type="Gene3D" id="1.10.287.1150">
    <property type="entry name" value="TPP helical domain"/>
    <property type="match status" value="1"/>
</dbReference>
<dbReference type="PIRSF" id="PIRSF000157">
    <property type="entry name" value="Oxoglu_dh_E1"/>
    <property type="match status" value="1"/>
</dbReference>
<organism evidence="7">
    <name type="scientific">Xenopsylla cheopis</name>
    <name type="common">Oriental rat flea</name>
    <name type="synonym">Pulex cheopis</name>
    <dbReference type="NCBI Taxonomy" id="163159"/>
    <lineage>
        <taxon>Eukaryota</taxon>
        <taxon>Metazoa</taxon>
        <taxon>Ecdysozoa</taxon>
        <taxon>Arthropoda</taxon>
        <taxon>Hexapoda</taxon>
        <taxon>Insecta</taxon>
        <taxon>Pterygota</taxon>
        <taxon>Neoptera</taxon>
        <taxon>Endopterygota</taxon>
        <taxon>Siphonaptera</taxon>
        <taxon>Pulicidae</taxon>
        <taxon>Xenopsyllinae</taxon>
        <taxon>Xenopsylla</taxon>
    </lineage>
</organism>
<evidence type="ECO:0000313" key="7">
    <source>
        <dbReference type="EMBL" id="NOV44074.1"/>
    </source>
</evidence>
<dbReference type="GO" id="GO:0016624">
    <property type="term" value="F:oxidoreductase activity, acting on the aldehyde or oxo group of donors, disulfide as acceptor"/>
    <property type="evidence" value="ECO:0007669"/>
    <property type="project" value="InterPro"/>
</dbReference>
<evidence type="ECO:0000256" key="4">
    <source>
        <dbReference type="ARBA" id="ARBA00023002"/>
    </source>
</evidence>
<feature type="domain" description="Transketolase-like pyrimidine-binding" evidence="6">
    <location>
        <begin position="576"/>
        <end position="779"/>
    </location>
</feature>
<dbReference type="Gene3D" id="3.40.50.11610">
    <property type="entry name" value="Multifunctional 2-oxoglutarate metabolism enzyme, C-terminal domain"/>
    <property type="match status" value="1"/>
</dbReference>
<dbReference type="Pfam" id="PF16870">
    <property type="entry name" value="OxoGdeHyase_C"/>
    <property type="match status" value="1"/>
</dbReference>
<dbReference type="NCBIfam" id="NF006914">
    <property type="entry name" value="PRK09404.1"/>
    <property type="match status" value="1"/>
</dbReference>
<dbReference type="InterPro" id="IPR001017">
    <property type="entry name" value="DH_E1"/>
</dbReference>
<dbReference type="InterPro" id="IPR031717">
    <property type="entry name" value="ODO-1/KGD_C"/>
</dbReference>
<dbReference type="EMBL" id="GIIL01000348">
    <property type="protein sequence ID" value="NOV44074.1"/>
    <property type="molecule type" value="Transcribed_RNA"/>
</dbReference>
<sequence length="927" mass="105036">MYRSVITVPNLKNSISKNRSISEFVFGRWYHTKKGVFGYQPKREEPLVVSEEELQARQKQCNFYRWVNSYRKHGHKVANVDPVNFKQLPSTLPELNEARYGLNASDRLDFYGILGSTSDSGTVEEASQFLRDVYCGEISAEFDYIDNEEELHWFAKNFEKLPSQQCTNEERKIMAELLVKSQAWDNFLATKFGSLKRYGGEGAESLLVFLNEILKLSAKDDLEHMVLGAAHRGKFNFLTGLLKCPPKKMFKKFKGFPEFPPTAKAMCDIASHFNASVDLKIDGKTLHVSMLHNPSHLEAVNPVSMGKTRSKQMTSKDGSFSTFPTQRWADKVLNVQMHGDAAFAGQGINQECLMMTGTPQFEIGGTIHMVINNQVGFTTPGDRGRQTQYCTDLAKSICAPVLHVNGDNPEMVCKATRLAFEYQRRYRKDIFVDLNCFRRWGHNELDDPTFTNPSLYNIIHNRKSVPDLYSEKLVSQGVMSSEEVSKIVKDYTDYLNGELQTVDSYEPEESYLKKQWQGFQQAPSAITEWDTGVDPSLLMYIGINSVKYPEEFNVHPTLKKHHIANRVKKVNDGEKLDWATAEAMAIGSLMYQGHNVRISGEDVGRGTFSHRHAMLVDQDTNEMFIPLNSMEGGLGGKLEIANSILSEEAVLGFEYGMAIDNPNNLIIWEAQFGDFFNGAQILIDTFIYSGETKWLYCNGMVMLLPHGYDGAASEHSSCRIERFLQMTDSSETTPDGDDVNVHVVNPTTPAQYYHLLRRQMVRNFRKPLVVVAPKTLLRLPEASSSLSEMAPGTTFQPVLGDKTVDPSAVNKVIFCSGKHYYALNAERTERKLKDVAIVRLESLCPFPLHYIQQELSRYTKARTFIWSQEEHRNMGAWTFVQPRFENLAGIKIKYTGRDVGATPAIGVGKWHQEEAKAVVMNPFDFKQ</sequence>
<dbReference type="Gene3D" id="3.40.50.970">
    <property type="match status" value="1"/>
</dbReference>
<dbReference type="InterPro" id="IPR029061">
    <property type="entry name" value="THDP-binding"/>
</dbReference>
<evidence type="ECO:0000256" key="1">
    <source>
        <dbReference type="ARBA" id="ARBA00001964"/>
    </source>
</evidence>
<evidence type="ECO:0000256" key="2">
    <source>
        <dbReference type="ARBA" id="ARBA00006936"/>
    </source>
</evidence>